<feature type="binding site" evidence="3">
    <location>
        <position position="356"/>
    </location>
    <ligand>
        <name>CTP</name>
        <dbReference type="ChEBI" id="CHEBI:37563"/>
    </ligand>
</feature>
<keyword evidence="1 3" id="KW-0210">Decarboxylase</keyword>
<comment type="pathway">
    <text evidence="3 4">Cofactor biosynthesis; coenzyme A biosynthesis; CoA from (R)-pantothenate: step 3/5.</text>
</comment>
<dbReference type="UniPathway" id="UPA00241">
    <property type="reaction ID" value="UER00353"/>
</dbReference>
<dbReference type="GO" id="GO:0015937">
    <property type="term" value="P:coenzyme A biosynthetic process"/>
    <property type="evidence" value="ECO:0007669"/>
    <property type="project" value="UniProtKB-UniRule"/>
</dbReference>
<accession>A0A316D7U1</accession>
<keyword evidence="3 4" id="KW-0436">Ligase</keyword>
<proteinExistence type="inferred from homology"/>
<dbReference type="Pfam" id="PF02441">
    <property type="entry name" value="Flavoprotein"/>
    <property type="match status" value="1"/>
</dbReference>
<feature type="domain" description="DNA/pantothenate metabolism flavoprotein C-terminal" evidence="6">
    <location>
        <begin position="199"/>
        <end position="408"/>
    </location>
</feature>
<dbReference type="SUPFAM" id="SSF102645">
    <property type="entry name" value="CoaB-like"/>
    <property type="match status" value="1"/>
</dbReference>
<dbReference type="GO" id="GO:0015941">
    <property type="term" value="P:pantothenate catabolic process"/>
    <property type="evidence" value="ECO:0007669"/>
    <property type="project" value="InterPro"/>
</dbReference>
<evidence type="ECO:0000259" key="6">
    <source>
        <dbReference type="Pfam" id="PF04127"/>
    </source>
</evidence>
<dbReference type="GO" id="GO:0046872">
    <property type="term" value="F:metal ion binding"/>
    <property type="evidence" value="ECO:0007669"/>
    <property type="project" value="UniProtKB-KW"/>
</dbReference>
<evidence type="ECO:0000256" key="1">
    <source>
        <dbReference type="ARBA" id="ARBA00022793"/>
    </source>
</evidence>
<keyword evidence="3" id="KW-0460">Magnesium</keyword>
<comment type="caution">
    <text evidence="7">The sequence shown here is derived from an EMBL/GenBank/DDBJ whole genome shotgun (WGS) entry which is preliminary data.</text>
</comment>
<feature type="region of interest" description="Phosphopantothenate--cysteine ligase" evidence="3">
    <location>
        <begin position="204"/>
        <end position="417"/>
    </location>
</feature>
<dbReference type="Gene3D" id="3.40.50.10300">
    <property type="entry name" value="CoaB-like"/>
    <property type="match status" value="1"/>
</dbReference>
<dbReference type="GO" id="GO:0071513">
    <property type="term" value="C:phosphopantothenoylcysteine decarboxylase complex"/>
    <property type="evidence" value="ECO:0007669"/>
    <property type="project" value="TreeGrafter"/>
</dbReference>
<keyword evidence="3" id="KW-0479">Metal-binding</keyword>
<comment type="catalytic activity">
    <reaction evidence="3 4">
        <text>N-[(R)-4-phosphopantothenoyl]-L-cysteine + H(+) = (R)-4'-phosphopantetheine + CO2</text>
        <dbReference type="Rhea" id="RHEA:16793"/>
        <dbReference type="ChEBI" id="CHEBI:15378"/>
        <dbReference type="ChEBI" id="CHEBI:16526"/>
        <dbReference type="ChEBI" id="CHEBI:59458"/>
        <dbReference type="ChEBI" id="CHEBI:61723"/>
        <dbReference type="EC" id="4.1.1.36"/>
    </reaction>
</comment>
<keyword evidence="2 3" id="KW-0456">Lyase</keyword>
<reference evidence="7 8" key="1">
    <citation type="submission" date="2018-05" db="EMBL/GenBank/DDBJ databases">
        <title>Genomic Encyclopedia of Type Strains, Phase IV (KMG-IV): sequencing the most valuable type-strain genomes for metagenomic binning, comparative biology and taxonomic classification.</title>
        <authorList>
            <person name="Goeker M."/>
        </authorList>
    </citation>
    <scope>NUCLEOTIDE SEQUENCE [LARGE SCALE GENOMIC DNA]</scope>
    <source>
        <strain evidence="7 8">DSM 18773</strain>
    </source>
</reference>
<evidence type="ECO:0000256" key="2">
    <source>
        <dbReference type="ARBA" id="ARBA00023239"/>
    </source>
</evidence>
<dbReference type="RefSeq" id="WP_425450725.1">
    <property type="nucleotide sequence ID" value="NZ_QGGL01000009.1"/>
</dbReference>
<comment type="cofactor">
    <cofactor evidence="3">
        <name>Mg(2+)</name>
        <dbReference type="ChEBI" id="CHEBI:18420"/>
    </cofactor>
</comment>
<feature type="binding site" evidence="3">
    <location>
        <position position="293"/>
    </location>
    <ligand>
        <name>CTP</name>
        <dbReference type="ChEBI" id="CHEBI:37563"/>
    </ligand>
</feature>
<protein>
    <recommendedName>
        <fullName evidence="3">Coenzyme A biosynthesis bifunctional protein CoaBC</fullName>
    </recommendedName>
    <alternativeName>
        <fullName evidence="3">DNA/pantothenate metabolism flavoprotein</fullName>
    </alternativeName>
    <alternativeName>
        <fullName evidence="3">Phosphopantothenoylcysteine synthetase/decarboxylase</fullName>
        <shortName evidence="3">PPCS-PPCDC</shortName>
    </alternativeName>
    <domain>
        <recommendedName>
            <fullName evidence="3">Phosphopantothenoylcysteine decarboxylase</fullName>
            <shortName evidence="3">PPC decarboxylase</shortName>
            <shortName evidence="3">PPC-DC</shortName>
            <ecNumber evidence="3">4.1.1.36</ecNumber>
        </recommendedName>
        <alternativeName>
            <fullName evidence="3">CoaC</fullName>
        </alternativeName>
    </domain>
    <domain>
        <recommendedName>
            <fullName evidence="3">Phosphopantothenate--cysteine ligase</fullName>
            <ecNumber evidence="3">6.3.2.5</ecNumber>
        </recommendedName>
        <alternativeName>
            <fullName evidence="3">CoaB</fullName>
        </alternativeName>
        <alternativeName>
            <fullName evidence="3">Phosphopantothenoylcysteine synthetase</fullName>
            <shortName evidence="3">PPC synthetase</shortName>
            <shortName evidence="3">PPC-S</shortName>
        </alternativeName>
    </domain>
</protein>
<sequence>MLKGKRIVLGVSGGIAAFKAASVASALSKRGAEVHVIMTESAQKFITPLTFQSLTKHPVLTDIFTEPDPSELAHIALADLADLIVVAPTTANIVGKVAHGIADDMLTTTIMATKSPVLFALAMNVNMFENPIVQENVEYLQSKGYLFAEPQEGLLACGWTGKGRLMEPEDLVAYIEDHFANASSSTTSLSPTSNAKKDLAGLRILLTAGTNVEALDPVRLVTNRATGKMGYAVAQAAVDRGAQVTLVTGPTHLSLPEGLAAVERIETGLEMYEAVMKHFDDADVFIGAAAVSDYRPKSYHENKLKKADGPLLVEFVRNPDILATCGEKRQPHQVLIGFAAETEHVLANARGKLERKKSDLFVANDVKQAGAGFGVDTNIVTLVGHDGDEPLPLLSKREVADRILDKMITLREGRLLK</sequence>
<dbReference type="AlphaFoldDB" id="A0A316D7U1"/>
<dbReference type="EMBL" id="QGGL01000009">
    <property type="protein sequence ID" value="PWK12803.1"/>
    <property type="molecule type" value="Genomic_DNA"/>
</dbReference>
<keyword evidence="3" id="KW-0511">Multifunctional enzyme</keyword>
<dbReference type="HAMAP" id="MF_02225">
    <property type="entry name" value="CoaBC"/>
    <property type="match status" value="1"/>
</dbReference>
<feature type="region of interest" description="Phosphopantothenoylcysteine decarboxylase" evidence="3">
    <location>
        <begin position="1"/>
        <end position="203"/>
    </location>
</feature>
<organism evidence="7 8">
    <name type="scientific">Tumebacillus permanentifrigoris</name>
    <dbReference type="NCBI Taxonomy" id="378543"/>
    <lineage>
        <taxon>Bacteria</taxon>
        <taxon>Bacillati</taxon>
        <taxon>Bacillota</taxon>
        <taxon>Bacilli</taxon>
        <taxon>Bacillales</taxon>
        <taxon>Alicyclobacillaceae</taxon>
        <taxon>Tumebacillus</taxon>
    </lineage>
</organism>
<feature type="active site" description="Proton donor" evidence="3">
    <location>
        <position position="157"/>
    </location>
</feature>
<dbReference type="PANTHER" id="PTHR14359">
    <property type="entry name" value="HOMO-OLIGOMERIC FLAVIN CONTAINING CYS DECARBOXYLASE FAMILY"/>
    <property type="match status" value="1"/>
</dbReference>
<dbReference type="InterPro" id="IPR003382">
    <property type="entry name" value="Flavoprotein"/>
</dbReference>
<dbReference type="EC" id="6.3.2.5" evidence="3"/>
<evidence type="ECO:0000256" key="3">
    <source>
        <dbReference type="HAMAP-Rule" id="MF_02225"/>
    </source>
</evidence>
<feature type="binding site" evidence="3">
    <location>
        <begin position="319"/>
        <end position="322"/>
    </location>
    <ligand>
        <name>CTP</name>
        <dbReference type="ChEBI" id="CHEBI:37563"/>
    </ligand>
</feature>
<evidence type="ECO:0000313" key="7">
    <source>
        <dbReference type="EMBL" id="PWK12803.1"/>
    </source>
</evidence>
<comment type="pathway">
    <text evidence="3 4">Cofactor biosynthesis; coenzyme A biosynthesis; CoA from (R)-pantothenate: step 2/5.</text>
</comment>
<comment type="cofactor">
    <cofactor evidence="3">
        <name>FMN</name>
        <dbReference type="ChEBI" id="CHEBI:58210"/>
    </cofactor>
    <text evidence="3">Binds 1 FMN per subunit.</text>
</comment>
<dbReference type="Gene3D" id="3.40.50.1950">
    <property type="entry name" value="Flavin prenyltransferase-like"/>
    <property type="match status" value="1"/>
</dbReference>
<dbReference type="InterPro" id="IPR036551">
    <property type="entry name" value="Flavin_trans-like"/>
</dbReference>
<feature type="binding site" evidence="3">
    <location>
        <position position="303"/>
    </location>
    <ligand>
        <name>CTP</name>
        <dbReference type="ChEBI" id="CHEBI:37563"/>
    </ligand>
</feature>
<keyword evidence="3 4" id="KW-0285">Flavoprotein</keyword>
<dbReference type="GO" id="GO:0004632">
    <property type="term" value="F:phosphopantothenate--cysteine ligase activity"/>
    <property type="evidence" value="ECO:0007669"/>
    <property type="project" value="UniProtKB-UniRule"/>
</dbReference>
<gene>
    <name evidence="3" type="primary">coaBC</name>
    <name evidence="7" type="ORF">C7459_109165</name>
</gene>
<dbReference type="GO" id="GO:0004633">
    <property type="term" value="F:phosphopantothenoylcysteine decarboxylase activity"/>
    <property type="evidence" value="ECO:0007669"/>
    <property type="project" value="UniProtKB-UniRule"/>
</dbReference>
<feature type="binding site" evidence="3">
    <location>
        <position position="338"/>
    </location>
    <ligand>
        <name>CTP</name>
        <dbReference type="ChEBI" id="CHEBI:37563"/>
    </ligand>
</feature>
<name>A0A316D7U1_9BACL</name>
<keyword evidence="3 4" id="KW-0288">FMN</keyword>
<feature type="binding site" evidence="3">
    <location>
        <position position="352"/>
    </location>
    <ligand>
        <name>CTP</name>
        <dbReference type="ChEBI" id="CHEBI:37563"/>
    </ligand>
</feature>
<evidence type="ECO:0000313" key="8">
    <source>
        <dbReference type="Proteomes" id="UP000245634"/>
    </source>
</evidence>
<dbReference type="PANTHER" id="PTHR14359:SF6">
    <property type="entry name" value="PHOSPHOPANTOTHENOYLCYSTEINE DECARBOXYLASE"/>
    <property type="match status" value="1"/>
</dbReference>
<dbReference type="InterPro" id="IPR005252">
    <property type="entry name" value="CoaBC"/>
</dbReference>
<dbReference type="EC" id="4.1.1.36" evidence="3"/>
<comment type="similarity">
    <text evidence="3 4">In the C-terminal section; belongs to the PPC synthetase family.</text>
</comment>
<comment type="function">
    <text evidence="3">Catalyzes two sequential steps in the biosynthesis of coenzyme A. In the first step cysteine is conjugated to 4'-phosphopantothenate to form 4-phosphopantothenoylcysteine. In the second step the latter compound is decarboxylated to form 4'-phosphopantotheine.</text>
</comment>
<comment type="function">
    <text evidence="4">Catalyzes two steps in the biosynthesis of coenzyme A. In the first step cysteine is conjugated to 4'-phosphopantothenate to form 4-phosphopantothenoylcysteine, in the latter compound is decarboxylated to form 4'-phosphopantotheine.</text>
</comment>
<dbReference type="SUPFAM" id="SSF52507">
    <property type="entry name" value="Homo-oligomeric flavin-containing Cys decarboxylases, HFCD"/>
    <property type="match status" value="1"/>
</dbReference>
<evidence type="ECO:0000256" key="4">
    <source>
        <dbReference type="RuleBase" id="RU364078"/>
    </source>
</evidence>
<evidence type="ECO:0000259" key="5">
    <source>
        <dbReference type="Pfam" id="PF02441"/>
    </source>
</evidence>
<dbReference type="Proteomes" id="UP000245634">
    <property type="component" value="Unassembled WGS sequence"/>
</dbReference>
<dbReference type="Pfam" id="PF04127">
    <property type="entry name" value="DFP"/>
    <property type="match status" value="1"/>
</dbReference>
<comment type="similarity">
    <text evidence="3 4">In the N-terminal section; belongs to the HFCD (homo-oligomeric flavin containing Cys decarboxylase) superfamily.</text>
</comment>
<comment type="catalytic activity">
    <reaction evidence="3 4">
        <text>(R)-4'-phosphopantothenate + L-cysteine + CTP = N-[(R)-4-phosphopantothenoyl]-L-cysteine + CMP + diphosphate + H(+)</text>
        <dbReference type="Rhea" id="RHEA:19397"/>
        <dbReference type="ChEBI" id="CHEBI:10986"/>
        <dbReference type="ChEBI" id="CHEBI:15378"/>
        <dbReference type="ChEBI" id="CHEBI:33019"/>
        <dbReference type="ChEBI" id="CHEBI:35235"/>
        <dbReference type="ChEBI" id="CHEBI:37563"/>
        <dbReference type="ChEBI" id="CHEBI:59458"/>
        <dbReference type="ChEBI" id="CHEBI:60377"/>
        <dbReference type="EC" id="6.3.2.5"/>
    </reaction>
</comment>
<dbReference type="NCBIfam" id="TIGR00521">
    <property type="entry name" value="coaBC_dfp"/>
    <property type="match status" value="1"/>
</dbReference>
<dbReference type="InterPro" id="IPR007085">
    <property type="entry name" value="DNA/pantothenate-metab_flavo_C"/>
</dbReference>
<comment type="caution">
    <text evidence="3">Lacks conserved residue(s) required for the propagation of feature annotation.</text>
</comment>
<dbReference type="GO" id="GO:0010181">
    <property type="term" value="F:FMN binding"/>
    <property type="evidence" value="ECO:0007669"/>
    <property type="project" value="UniProtKB-UniRule"/>
</dbReference>
<keyword evidence="8" id="KW-1185">Reference proteome</keyword>
<dbReference type="InterPro" id="IPR035929">
    <property type="entry name" value="CoaB-like_sf"/>
</dbReference>
<feature type="domain" description="Flavoprotein" evidence="5">
    <location>
        <begin position="5"/>
        <end position="178"/>
    </location>
</feature>